<evidence type="ECO:0000313" key="3">
    <source>
        <dbReference type="EMBL" id="CAE0127589.1"/>
    </source>
</evidence>
<dbReference type="AlphaFoldDB" id="A0A7S3F4V7"/>
<protein>
    <recommendedName>
        <fullName evidence="2">DUF1995 domain-containing protein</fullName>
    </recommendedName>
</protein>
<dbReference type="PANTHER" id="PTHR35509:SF1">
    <property type="entry name" value="DOMAIN PROTEIN, PUTATIVE (DUF1995)-RELATED"/>
    <property type="match status" value="1"/>
</dbReference>
<dbReference type="InterPro" id="IPR018962">
    <property type="entry name" value="DUF1995"/>
</dbReference>
<gene>
    <name evidence="3" type="ORF">PSIN1315_LOCUS1605</name>
</gene>
<dbReference type="InterPro" id="IPR053021">
    <property type="entry name" value="Chloroplast_ADK"/>
</dbReference>
<proteinExistence type="predicted"/>
<name>A0A7S3F4V7_9VIRI</name>
<reference evidence="3" key="1">
    <citation type="submission" date="2021-01" db="EMBL/GenBank/DDBJ databases">
        <authorList>
            <person name="Corre E."/>
            <person name="Pelletier E."/>
            <person name="Niang G."/>
            <person name="Scheremetjew M."/>
            <person name="Finn R."/>
            <person name="Kale V."/>
            <person name="Holt S."/>
            <person name="Cochrane G."/>
            <person name="Meng A."/>
            <person name="Brown T."/>
            <person name="Cohen L."/>
        </authorList>
    </citation>
    <scope>NUCLEOTIDE SEQUENCE</scope>
    <source>
        <strain evidence="3">RCC927</strain>
    </source>
</reference>
<sequence length="248" mass="26776">MESEGDQMRLWSLSRGVLELVARRMELIGGEGEGGDADGEGVESAGHRVVAVYPDSGVGAMLQNRWAGAPYRFASVDDRVNSVVRPETELVVVCIPDPPSIRKVIAIAEAAQEAGAQLLLFNPRLASGDIGVGLALRDTFRDFTLQMQVAYSIRPVGDGSVYKCYPAPWKVFLGDPEEEGRYILAAEQNTRPNSEEIFNLMDALDDGTLGKEDDEDTDGGDGNAGGLFGAARKGIREAQKFARDISRL</sequence>
<feature type="region of interest" description="Disordered" evidence="1">
    <location>
        <begin position="208"/>
        <end position="228"/>
    </location>
</feature>
<dbReference type="EMBL" id="HBHY01002537">
    <property type="protein sequence ID" value="CAE0127589.1"/>
    <property type="molecule type" value="Transcribed_RNA"/>
</dbReference>
<accession>A0A7S3F4V7</accession>
<evidence type="ECO:0000259" key="2">
    <source>
        <dbReference type="Pfam" id="PF09353"/>
    </source>
</evidence>
<feature type="domain" description="DUF1995" evidence="2">
    <location>
        <begin position="7"/>
        <end position="197"/>
    </location>
</feature>
<dbReference type="Pfam" id="PF09353">
    <property type="entry name" value="DUF1995"/>
    <property type="match status" value="1"/>
</dbReference>
<dbReference type="PANTHER" id="PTHR35509">
    <property type="entry name" value="DOMAIN PROTEIN, PUTATIVE (DUF1995)-RELATED"/>
    <property type="match status" value="1"/>
</dbReference>
<organism evidence="3">
    <name type="scientific">Prasinoderma singulare</name>
    <dbReference type="NCBI Taxonomy" id="676789"/>
    <lineage>
        <taxon>Eukaryota</taxon>
        <taxon>Viridiplantae</taxon>
        <taxon>Prasinodermophyta</taxon>
        <taxon>Prasinodermophyceae</taxon>
        <taxon>Prasinodermales</taxon>
        <taxon>Prasinodermaceae</taxon>
        <taxon>Prasinoderma</taxon>
    </lineage>
</organism>
<evidence type="ECO:0000256" key="1">
    <source>
        <dbReference type="SAM" id="MobiDB-lite"/>
    </source>
</evidence>